<gene>
    <name evidence="1" type="ORF">KMZ29_20385</name>
</gene>
<sequence>MKDWNIIVTIYQEGFRRALRALQDVGQAERGPYHNVLVMKADDPMAVLESVERLTEERPALYDAIARVAPAMRAFDFSSAENFKDNARSIVLEWLPSLAGKSFHARLHQRGPKLGLHTPDVERFLNDVIIEATAKAGRPGRISFTDPDAVIVIDTVDDRAGLAMWAREDIARHRLLRPD</sequence>
<dbReference type="RefSeq" id="WP_215620906.1">
    <property type="nucleotide sequence ID" value="NZ_CP076134.1"/>
</dbReference>
<organism evidence="1 2">
    <name type="scientific">Bradyrhizobium sediminis</name>
    <dbReference type="NCBI Taxonomy" id="2840469"/>
    <lineage>
        <taxon>Bacteria</taxon>
        <taxon>Pseudomonadati</taxon>
        <taxon>Pseudomonadota</taxon>
        <taxon>Alphaproteobacteria</taxon>
        <taxon>Hyphomicrobiales</taxon>
        <taxon>Nitrobacteraceae</taxon>
        <taxon>Bradyrhizobium</taxon>
    </lineage>
</organism>
<evidence type="ECO:0008006" key="3">
    <source>
        <dbReference type="Google" id="ProtNLM"/>
    </source>
</evidence>
<evidence type="ECO:0000313" key="1">
    <source>
        <dbReference type="EMBL" id="QWG12063.1"/>
    </source>
</evidence>
<proteinExistence type="predicted"/>
<protein>
    <recommendedName>
        <fullName evidence="3">THUMP domain-containing protein</fullName>
    </recommendedName>
</protein>
<reference evidence="1" key="1">
    <citation type="submission" date="2021-06" db="EMBL/GenBank/DDBJ databases">
        <title>Bradyrhizobium sp. S2-20-1 Genome sequencing.</title>
        <authorList>
            <person name="Jin L."/>
        </authorList>
    </citation>
    <scope>NUCLEOTIDE SEQUENCE</scope>
    <source>
        <strain evidence="1">S2-20-1</strain>
    </source>
</reference>
<dbReference type="EMBL" id="CP076134">
    <property type="protein sequence ID" value="QWG12063.1"/>
    <property type="molecule type" value="Genomic_DNA"/>
</dbReference>
<accession>A0A975NBJ4</accession>
<dbReference type="AlphaFoldDB" id="A0A975NBJ4"/>
<dbReference type="SUPFAM" id="SSF143437">
    <property type="entry name" value="THUMP domain-like"/>
    <property type="match status" value="1"/>
</dbReference>
<name>A0A975NBJ4_9BRAD</name>
<dbReference type="Proteomes" id="UP000680839">
    <property type="component" value="Chromosome"/>
</dbReference>
<evidence type="ECO:0000313" key="2">
    <source>
        <dbReference type="Proteomes" id="UP000680839"/>
    </source>
</evidence>